<dbReference type="Gene3D" id="1.10.3300.10">
    <property type="entry name" value="Jann2411-like domain"/>
    <property type="match status" value="1"/>
</dbReference>
<evidence type="ECO:0000313" key="2">
    <source>
        <dbReference type="EMBL" id="GAA3812647.1"/>
    </source>
</evidence>
<reference evidence="3" key="1">
    <citation type="journal article" date="2019" name="Int. J. Syst. Evol. Microbiol.">
        <title>The Global Catalogue of Microorganisms (GCM) 10K type strain sequencing project: providing services to taxonomists for standard genome sequencing and annotation.</title>
        <authorList>
            <consortium name="The Broad Institute Genomics Platform"/>
            <consortium name="The Broad Institute Genome Sequencing Center for Infectious Disease"/>
            <person name="Wu L."/>
            <person name="Ma J."/>
        </authorList>
    </citation>
    <scope>NUCLEOTIDE SEQUENCE [LARGE SCALE GENOMIC DNA]</scope>
    <source>
        <strain evidence="3">JCM 16908</strain>
    </source>
</reference>
<sequence length="216" mass="23378">MTGYAFETGAGACAAFRVAPATMPPPAPLPTGDDMPLNHDMVCSLAAVADLVNTAPETGGPDGLTGISDLEAYVKRHELSGVRTLGPADLEQVRGLRTTFREIFEASDPAAAVTRLNGLLQRTRIAAHLTEHDGYALHVHYFTQGASVAEHLAAECGVALAHLLVDNDWERLRTCAAPDCDKFFVDESRNRSRVYCDSRTCGNRMHVAAYRARRRA</sequence>
<evidence type="ECO:0000313" key="3">
    <source>
        <dbReference type="Proteomes" id="UP001500888"/>
    </source>
</evidence>
<comment type="caution">
    <text evidence="2">The sequence shown here is derived from an EMBL/GenBank/DDBJ whole genome shotgun (WGS) entry which is preliminary data.</text>
</comment>
<dbReference type="Pfam" id="PF11706">
    <property type="entry name" value="zf-CGNR"/>
    <property type="match status" value="1"/>
</dbReference>
<dbReference type="PANTHER" id="PTHR35525">
    <property type="entry name" value="BLL6575 PROTEIN"/>
    <property type="match status" value="1"/>
</dbReference>
<organism evidence="2 3">
    <name type="scientific">Sphaerisporangium flaviroseum</name>
    <dbReference type="NCBI Taxonomy" id="509199"/>
    <lineage>
        <taxon>Bacteria</taxon>
        <taxon>Bacillati</taxon>
        <taxon>Actinomycetota</taxon>
        <taxon>Actinomycetes</taxon>
        <taxon>Streptosporangiales</taxon>
        <taxon>Streptosporangiaceae</taxon>
        <taxon>Sphaerisporangium</taxon>
    </lineage>
</organism>
<evidence type="ECO:0000259" key="1">
    <source>
        <dbReference type="Pfam" id="PF11706"/>
    </source>
</evidence>
<accession>A0ABP7I961</accession>
<dbReference type="PANTHER" id="PTHR35525:SF3">
    <property type="entry name" value="BLL6575 PROTEIN"/>
    <property type="match status" value="1"/>
</dbReference>
<dbReference type="SUPFAM" id="SSF160904">
    <property type="entry name" value="Jann2411-like"/>
    <property type="match status" value="1"/>
</dbReference>
<proteinExistence type="predicted"/>
<name>A0ABP7I961_9ACTN</name>
<dbReference type="EMBL" id="BAAAZR010000008">
    <property type="protein sequence ID" value="GAA3812647.1"/>
    <property type="molecule type" value="Genomic_DNA"/>
</dbReference>
<dbReference type="Pfam" id="PF07336">
    <property type="entry name" value="ABATE"/>
    <property type="match status" value="1"/>
</dbReference>
<feature type="domain" description="Zinc finger CGNR" evidence="1">
    <location>
        <begin position="171"/>
        <end position="214"/>
    </location>
</feature>
<dbReference type="InterPro" id="IPR010852">
    <property type="entry name" value="ABATE"/>
</dbReference>
<keyword evidence="3" id="KW-1185">Reference proteome</keyword>
<protein>
    <submittedName>
        <fullName evidence="2">CGNR zinc finger domain-containing protein</fullName>
    </submittedName>
</protein>
<dbReference type="Proteomes" id="UP001500888">
    <property type="component" value="Unassembled WGS sequence"/>
</dbReference>
<dbReference type="InterPro" id="IPR023286">
    <property type="entry name" value="ABATE_dom_sf"/>
</dbReference>
<gene>
    <name evidence="2" type="ORF">GCM10022226_36660</name>
</gene>
<dbReference type="InterPro" id="IPR021005">
    <property type="entry name" value="Znf_CGNR"/>
</dbReference>